<sequence>GTASPDLLGPRRPERAADAPGVAVARRRDGRGEGRAHPRRRGPRGPLLRAAGLLRGPRPAPEGRAHEPLRGGGQRGDRRGGPGRVGLPRGDPGRAHRRPRARAPGRGPGRGAHRGPLSRAQARAGQRHHHAGDLHAPRRRGRLRPGHPPLHRRGGHGHDRLPVRAAARGGPRPRAPGRGRLLGGRDRADPRRGPRRHAQPARPRDAAPRAPGALRRRHRRPHAPGHRGGVDVQRDLRAHEALRRGRRGREGPPQAALRRGLRARDAAGGARHLRRPGRRHVRLRPAGEPRDDPPAQRHGRALRPARRAARGDRHGRAPPPPHVHARVAGRGGRL</sequence>
<feature type="compositionally biased region" description="Basic and acidic residues" evidence="1">
    <location>
        <begin position="285"/>
        <end position="295"/>
    </location>
</feature>
<reference evidence="2" key="1">
    <citation type="submission" date="2020-02" db="EMBL/GenBank/DDBJ databases">
        <authorList>
            <person name="Meier V. D."/>
        </authorList>
    </citation>
    <scope>NUCLEOTIDE SEQUENCE</scope>
    <source>
        <strain evidence="2">AVDCRST_MAG13</strain>
    </source>
</reference>
<feature type="compositionally biased region" description="Basic and acidic residues" evidence="1">
    <location>
        <begin position="61"/>
        <end position="80"/>
    </location>
</feature>
<organism evidence="2">
    <name type="scientific">uncultured Solirubrobacteraceae bacterium</name>
    <dbReference type="NCBI Taxonomy" id="1162706"/>
    <lineage>
        <taxon>Bacteria</taxon>
        <taxon>Bacillati</taxon>
        <taxon>Actinomycetota</taxon>
        <taxon>Thermoleophilia</taxon>
        <taxon>Solirubrobacterales</taxon>
        <taxon>Solirubrobacteraceae</taxon>
        <taxon>environmental samples</taxon>
    </lineage>
</organism>
<feature type="compositionally biased region" description="Basic residues" evidence="1">
    <location>
        <begin position="271"/>
        <end position="283"/>
    </location>
</feature>
<feature type="compositionally biased region" description="Basic residues" evidence="1">
    <location>
        <begin position="214"/>
        <end position="225"/>
    </location>
</feature>
<protein>
    <submittedName>
        <fullName evidence="2">GTP cyclohydrolase MptA</fullName>
        <ecNumber evidence="2">3.5.4.39</ecNumber>
    </submittedName>
</protein>
<feature type="region of interest" description="Disordered" evidence="1">
    <location>
        <begin position="1"/>
        <end position="334"/>
    </location>
</feature>
<feature type="non-terminal residue" evidence="2">
    <location>
        <position position="334"/>
    </location>
</feature>
<feature type="compositionally biased region" description="Basic residues" evidence="1">
    <location>
        <begin position="323"/>
        <end position="334"/>
    </location>
</feature>
<feature type="compositionally biased region" description="Low complexity" evidence="1">
    <location>
        <begin position="164"/>
        <end position="179"/>
    </location>
</feature>
<feature type="non-terminal residue" evidence="2">
    <location>
        <position position="1"/>
    </location>
</feature>
<keyword evidence="2" id="KW-0378">Hydrolase</keyword>
<gene>
    <name evidence="2" type="ORF">AVDCRST_MAG13-262</name>
</gene>
<accession>A0A6J4RBQ6</accession>
<proteinExistence type="predicted"/>
<evidence type="ECO:0000313" key="2">
    <source>
        <dbReference type="EMBL" id="CAA9468504.1"/>
    </source>
</evidence>
<feature type="compositionally biased region" description="Low complexity" evidence="1">
    <location>
        <begin position="44"/>
        <end position="57"/>
    </location>
</feature>
<dbReference type="EC" id="3.5.4.39" evidence="2"/>
<feature type="compositionally biased region" description="Basic and acidic residues" evidence="1">
    <location>
        <begin position="228"/>
        <end position="243"/>
    </location>
</feature>
<name>A0A6J4RBQ6_9ACTN</name>
<feature type="compositionally biased region" description="Basic residues" evidence="1">
    <location>
        <begin position="137"/>
        <end position="155"/>
    </location>
</feature>
<feature type="compositionally biased region" description="Basic and acidic residues" evidence="1">
    <location>
        <begin position="183"/>
        <end position="192"/>
    </location>
</feature>
<evidence type="ECO:0000256" key="1">
    <source>
        <dbReference type="SAM" id="MobiDB-lite"/>
    </source>
</evidence>
<feature type="compositionally biased region" description="Basic and acidic residues" evidence="1">
    <location>
        <begin position="26"/>
        <end position="36"/>
    </location>
</feature>
<dbReference type="GO" id="GO:0016787">
    <property type="term" value="F:hydrolase activity"/>
    <property type="evidence" value="ECO:0007669"/>
    <property type="project" value="UniProtKB-KW"/>
</dbReference>
<feature type="compositionally biased region" description="Basic residues" evidence="1">
    <location>
        <begin position="297"/>
        <end position="308"/>
    </location>
</feature>
<dbReference type="AlphaFoldDB" id="A0A6J4RBQ6"/>
<dbReference type="EMBL" id="CADCVO010000039">
    <property type="protein sequence ID" value="CAA9468504.1"/>
    <property type="molecule type" value="Genomic_DNA"/>
</dbReference>